<sequence length="346" mass="38712">MLKSNFNPVVVRPCLARATRTTTLPNRRFSSTPESGSSISPSPVDGYTLSSGDTIPSVGLGTWRASGEDVGGAVKAALSAGYRHIDCAWEYGNEEAIGNAIQQSGVRREDLWLTSKLWNASHSPEDVEPALDETLTRLGTSYLDMYLIHWPVAILKEPYLTSGRFVVDKPLSDDMFPTWKKLEELVDKGKIKNVGVCNFTIWRFEQLMKNPLKYRPLVNQVELSYWNPQPNLLAWAKSRKVLLEASSPLGGMRKVKETLELPVFTEVAKLVNITPAQAVLSWLRQRGVVVLPKSTHPDRIKENIQAVTLPQELFEKIERAAVSHPPKRMINPSGKWGFNFDIFGLT</sequence>
<dbReference type="EMBL" id="MU118051">
    <property type="protein sequence ID" value="KAF9646713.1"/>
    <property type="molecule type" value="Genomic_DNA"/>
</dbReference>
<evidence type="ECO:0000313" key="2">
    <source>
        <dbReference type="Proteomes" id="UP000886501"/>
    </source>
</evidence>
<proteinExistence type="predicted"/>
<name>A0ACB6ZBH2_THEGA</name>
<dbReference type="Proteomes" id="UP000886501">
    <property type="component" value="Unassembled WGS sequence"/>
</dbReference>
<protein>
    <submittedName>
        <fullName evidence="1">Uncharacterized protein</fullName>
    </submittedName>
</protein>
<keyword evidence="2" id="KW-1185">Reference proteome</keyword>
<reference evidence="1" key="2">
    <citation type="journal article" date="2020" name="Nat. Commun.">
        <title>Large-scale genome sequencing of mycorrhizal fungi provides insights into the early evolution of symbiotic traits.</title>
        <authorList>
            <person name="Miyauchi S."/>
            <person name="Kiss E."/>
            <person name="Kuo A."/>
            <person name="Drula E."/>
            <person name="Kohler A."/>
            <person name="Sanchez-Garcia M."/>
            <person name="Morin E."/>
            <person name="Andreopoulos B."/>
            <person name="Barry K.W."/>
            <person name="Bonito G."/>
            <person name="Buee M."/>
            <person name="Carver A."/>
            <person name="Chen C."/>
            <person name="Cichocki N."/>
            <person name="Clum A."/>
            <person name="Culley D."/>
            <person name="Crous P.W."/>
            <person name="Fauchery L."/>
            <person name="Girlanda M."/>
            <person name="Hayes R.D."/>
            <person name="Keri Z."/>
            <person name="LaButti K."/>
            <person name="Lipzen A."/>
            <person name="Lombard V."/>
            <person name="Magnuson J."/>
            <person name="Maillard F."/>
            <person name="Murat C."/>
            <person name="Nolan M."/>
            <person name="Ohm R.A."/>
            <person name="Pangilinan J."/>
            <person name="Pereira M.F."/>
            <person name="Perotto S."/>
            <person name="Peter M."/>
            <person name="Pfister S."/>
            <person name="Riley R."/>
            <person name="Sitrit Y."/>
            <person name="Stielow J.B."/>
            <person name="Szollosi G."/>
            <person name="Zifcakova L."/>
            <person name="Stursova M."/>
            <person name="Spatafora J.W."/>
            <person name="Tedersoo L."/>
            <person name="Vaario L.M."/>
            <person name="Yamada A."/>
            <person name="Yan M."/>
            <person name="Wang P."/>
            <person name="Xu J."/>
            <person name="Bruns T."/>
            <person name="Baldrian P."/>
            <person name="Vilgalys R."/>
            <person name="Dunand C."/>
            <person name="Henrissat B."/>
            <person name="Grigoriev I.V."/>
            <person name="Hibbett D."/>
            <person name="Nagy L.G."/>
            <person name="Martin F.M."/>
        </authorList>
    </citation>
    <scope>NUCLEOTIDE SEQUENCE</scope>
    <source>
        <strain evidence="1">P2</strain>
    </source>
</reference>
<comment type="caution">
    <text evidence="1">The sequence shown here is derived from an EMBL/GenBank/DDBJ whole genome shotgun (WGS) entry which is preliminary data.</text>
</comment>
<reference evidence="1" key="1">
    <citation type="submission" date="2019-10" db="EMBL/GenBank/DDBJ databases">
        <authorList>
            <consortium name="DOE Joint Genome Institute"/>
            <person name="Kuo A."/>
            <person name="Miyauchi S."/>
            <person name="Kiss E."/>
            <person name="Drula E."/>
            <person name="Kohler A."/>
            <person name="Sanchez-Garcia M."/>
            <person name="Andreopoulos B."/>
            <person name="Barry K.W."/>
            <person name="Bonito G."/>
            <person name="Buee M."/>
            <person name="Carver A."/>
            <person name="Chen C."/>
            <person name="Cichocki N."/>
            <person name="Clum A."/>
            <person name="Culley D."/>
            <person name="Crous P.W."/>
            <person name="Fauchery L."/>
            <person name="Girlanda M."/>
            <person name="Hayes R."/>
            <person name="Keri Z."/>
            <person name="Labutti K."/>
            <person name="Lipzen A."/>
            <person name="Lombard V."/>
            <person name="Magnuson J."/>
            <person name="Maillard F."/>
            <person name="Morin E."/>
            <person name="Murat C."/>
            <person name="Nolan M."/>
            <person name="Ohm R."/>
            <person name="Pangilinan J."/>
            <person name="Pereira M."/>
            <person name="Perotto S."/>
            <person name="Peter M."/>
            <person name="Riley R."/>
            <person name="Sitrit Y."/>
            <person name="Stielow B."/>
            <person name="Szollosi G."/>
            <person name="Zifcakova L."/>
            <person name="Stursova M."/>
            <person name="Spatafora J.W."/>
            <person name="Tedersoo L."/>
            <person name="Vaario L.-M."/>
            <person name="Yamada A."/>
            <person name="Yan M."/>
            <person name="Wang P."/>
            <person name="Xu J."/>
            <person name="Bruns T."/>
            <person name="Baldrian P."/>
            <person name="Vilgalys R."/>
            <person name="Henrissat B."/>
            <person name="Grigoriev I.V."/>
            <person name="Hibbett D."/>
            <person name="Nagy L.G."/>
            <person name="Martin F.M."/>
        </authorList>
    </citation>
    <scope>NUCLEOTIDE SEQUENCE</scope>
    <source>
        <strain evidence="1">P2</strain>
    </source>
</reference>
<organism evidence="1 2">
    <name type="scientific">Thelephora ganbajun</name>
    <name type="common">Ganba fungus</name>
    <dbReference type="NCBI Taxonomy" id="370292"/>
    <lineage>
        <taxon>Eukaryota</taxon>
        <taxon>Fungi</taxon>
        <taxon>Dikarya</taxon>
        <taxon>Basidiomycota</taxon>
        <taxon>Agaricomycotina</taxon>
        <taxon>Agaricomycetes</taxon>
        <taxon>Thelephorales</taxon>
        <taxon>Thelephoraceae</taxon>
        <taxon>Thelephora</taxon>
    </lineage>
</organism>
<accession>A0ACB6ZBH2</accession>
<evidence type="ECO:0000313" key="1">
    <source>
        <dbReference type="EMBL" id="KAF9646713.1"/>
    </source>
</evidence>
<gene>
    <name evidence="1" type="ORF">BDM02DRAFT_2981335</name>
</gene>